<dbReference type="OrthoDB" id="4466435at2759"/>
<sequence length="517" mass="58365">MANEIDTHMTTQTNSSMPCTSRKRGLTCDEEPGRASKRPRTGSNKPPPIRLNDSARHAAAPLSAPLLCTRPSFDLSEYGIAALPQLPYKDEEAAPDSVHVQWTLRAPVQYHRVPARRHSLGEPRHVNVLVRVHVLRLQPIVLCSVQQTIPKAAVLHSVAVNNPTTFNRPNHPPQGIPAPDPTLLEALRTQIPREILPLAARLYGLLYLRECPETDPTTCECHLAQMQGWSSSPTTDIRQHLLTSDPTALTTITNFHTKIMHFVEDYMTQTWSTFAQRFPSLTLPPPPSRPEYLRVLRTFYLHEICTREMALTRRRIPTRGAARGFVKERYNVCLDASWRHQITQLAAWEAEQLFCVAAYLRGVFDALLDRGLDRARLHRLEDGMRPLPPDDGQFQGMALLYRACAERDPVCRARMLEAADRGCLWVVTSQNLGNFLRTVGGHRTAVLWTGGRFRDDGCGAQAAWRWALGQAEWTVLVGRRRTAEARRWGYVFLDRERLVSHGVLTGPFVRSGGVRDE</sequence>
<organism evidence="2 3">
    <name type="scientific">Aspergillus fijiensis CBS 313.89</name>
    <dbReference type="NCBI Taxonomy" id="1448319"/>
    <lineage>
        <taxon>Eukaryota</taxon>
        <taxon>Fungi</taxon>
        <taxon>Dikarya</taxon>
        <taxon>Ascomycota</taxon>
        <taxon>Pezizomycotina</taxon>
        <taxon>Eurotiomycetes</taxon>
        <taxon>Eurotiomycetidae</taxon>
        <taxon>Eurotiales</taxon>
        <taxon>Aspergillaceae</taxon>
        <taxon>Aspergillus</taxon>
    </lineage>
</organism>
<reference evidence="2 3" key="1">
    <citation type="submission" date="2018-02" db="EMBL/GenBank/DDBJ databases">
        <title>The genomes of Aspergillus section Nigri reveals drivers in fungal speciation.</title>
        <authorList>
            <consortium name="DOE Joint Genome Institute"/>
            <person name="Vesth T.C."/>
            <person name="Nybo J."/>
            <person name="Theobald S."/>
            <person name="Brandl J."/>
            <person name="Frisvad J.C."/>
            <person name="Nielsen K.F."/>
            <person name="Lyhne E.K."/>
            <person name="Kogle M.E."/>
            <person name="Kuo A."/>
            <person name="Riley R."/>
            <person name="Clum A."/>
            <person name="Nolan M."/>
            <person name="Lipzen A."/>
            <person name="Salamov A."/>
            <person name="Henrissat B."/>
            <person name="Wiebenga A."/>
            <person name="De vries R.P."/>
            <person name="Grigoriev I.V."/>
            <person name="Mortensen U.H."/>
            <person name="Andersen M.R."/>
            <person name="Baker S.E."/>
        </authorList>
    </citation>
    <scope>NUCLEOTIDE SEQUENCE [LARGE SCALE GENOMIC DNA]</scope>
    <source>
        <strain evidence="2 3">CBS 313.89</strain>
    </source>
</reference>
<accession>A0A8G1RSV1</accession>
<proteinExistence type="predicted"/>
<dbReference type="RefSeq" id="XP_040801688.1">
    <property type="nucleotide sequence ID" value="XM_040948591.1"/>
</dbReference>
<gene>
    <name evidence="2" type="ORF">BO72DRAFT_495976</name>
</gene>
<dbReference type="AlphaFoldDB" id="A0A8G1RSV1"/>
<keyword evidence="3" id="KW-1185">Reference proteome</keyword>
<dbReference type="Proteomes" id="UP000249789">
    <property type="component" value="Unassembled WGS sequence"/>
</dbReference>
<feature type="region of interest" description="Disordered" evidence="1">
    <location>
        <begin position="1"/>
        <end position="50"/>
    </location>
</feature>
<evidence type="ECO:0000313" key="2">
    <source>
        <dbReference type="EMBL" id="RAK77678.1"/>
    </source>
</evidence>
<name>A0A8G1RSV1_9EURO</name>
<dbReference type="EMBL" id="KZ824641">
    <property type="protein sequence ID" value="RAK77678.1"/>
    <property type="molecule type" value="Genomic_DNA"/>
</dbReference>
<feature type="compositionally biased region" description="Polar residues" evidence="1">
    <location>
        <begin position="8"/>
        <end position="19"/>
    </location>
</feature>
<evidence type="ECO:0000313" key="3">
    <source>
        <dbReference type="Proteomes" id="UP000249789"/>
    </source>
</evidence>
<protein>
    <submittedName>
        <fullName evidence="2">Uncharacterized protein</fullName>
    </submittedName>
</protein>
<dbReference type="VEuPathDB" id="FungiDB:BO72DRAFT_495976"/>
<dbReference type="GeneID" id="63865924"/>
<evidence type="ECO:0000256" key="1">
    <source>
        <dbReference type="SAM" id="MobiDB-lite"/>
    </source>
</evidence>